<dbReference type="HOGENOM" id="CLU_038336_0_0_2"/>
<dbReference type="OrthoDB" id="57367at2157"/>
<gene>
    <name evidence="1" type="ordered locus">Hqrw_2961</name>
</gene>
<dbReference type="AlphaFoldDB" id="G0LLF3"/>
<reference evidence="1 2" key="1">
    <citation type="journal article" date="2011" name="PLoS ONE">
        <title>Haloquadratum walsbyi: limited diversity in a global pond.</title>
        <authorList>
            <person name="Dyall-Smith M."/>
            <person name="Pfeiffer F."/>
            <person name="Klee K."/>
            <person name="Palm P."/>
            <person name="Gross K."/>
            <person name="Schuster S.C."/>
            <person name="Rampp M."/>
            <person name="Oesterhelt D."/>
        </authorList>
    </citation>
    <scope>NUCLEOTIDE SEQUENCE [LARGE SCALE GENOMIC DNA]</scope>
    <source>
        <strain evidence="2">DSM 16854 / JCM 12705 / C23</strain>
    </source>
</reference>
<dbReference type="Proteomes" id="UP000007954">
    <property type="component" value="Chromosome"/>
</dbReference>
<proteinExistence type="predicted"/>
<dbReference type="InterPro" id="IPR008508">
    <property type="entry name" value="Bax1"/>
</dbReference>
<protein>
    <submittedName>
        <fullName evidence="1">DUF790 family protein</fullName>
    </submittedName>
</protein>
<dbReference type="PIRSF" id="PIRSF019435">
    <property type="entry name" value="UCP019435"/>
    <property type="match status" value="1"/>
</dbReference>
<sequence length="502" mass="57939">MLTKELLEVTKRKPKINPRYRDIDKYQSVATHVLDAYESGQTKKQIDETIETLETHDTFKLVRGLSKLLDRRAKFEQQFPVDPSKLRNAVFTHGFVTTTDQREQVLATVGDEFELTPNEVESNLWADREDHAVLRSEPEITPCELLRQYNISLTQTLLFDAIELKFSVSDNFQEIFRLISYLGLMYTVDEDLTVTVTGPTSLVKKTRKYGTTMAKLIPHIMKPSEWDLTAKIETDVNGDPQIYEFNLDSTSADYFPAKTVSNSFDSEVERDFATRIRTLIDGWTINHEPTILRTEDRVMIPDFSFERDTTEFYLEVVGFWTPEYLREKRRKVNYVKSEHPIILAVDESLNCTKSDFDEANVADVFFYTDQIPVKPVMKRLHAIDERKAKDDVEWLYEREISIAHDEIIDINALAGSHDVEPAAVEMYLDDIYDGVISKMKFIPDTALSEIEAEIDALDNMTLADVNPILKKYDVGQDILEEMGYTVNYISLNQNEAKIVRSE</sequence>
<dbReference type="KEGG" id="hwc:Hqrw_2961"/>
<evidence type="ECO:0000313" key="2">
    <source>
        <dbReference type="Proteomes" id="UP000007954"/>
    </source>
</evidence>
<name>G0LLF3_HALWC</name>
<evidence type="ECO:0000313" key="1">
    <source>
        <dbReference type="EMBL" id="CCC40759.1"/>
    </source>
</evidence>
<organism evidence="1 2">
    <name type="scientific">Haloquadratum walsbyi (strain DSM 16854 / JCM 12705 / C23)</name>
    <dbReference type="NCBI Taxonomy" id="768065"/>
    <lineage>
        <taxon>Archaea</taxon>
        <taxon>Methanobacteriati</taxon>
        <taxon>Methanobacteriota</taxon>
        <taxon>Stenosarchaea group</taxon>
        <taxon>Halobacteria</taxon>
        <taxon>Halobacteriales</taxon>
        <taxon>Haloferacaceae</taxon>
        <taxon>Haloquadratum</taxon>
    </lineage>
</organism>
<accession>G0LLF3</accession>
<dbReference type="PANTHER" id="PTHR39640">
    <property type="entry name" value="VNG6129C"/>
    <property type="match status" value="1"/>
</dbReference>
<dbReference type="EMBL" id="FR746099">
    <property type="protein sequence ID" value="CCC40759.1"/>
    <property type="molecule type" value="Genomic_DNA"/>
</dbReference>
<dbReference type="PANTHER" id="PTHR39640:SF1">
    <property type="entry name" value="DUF790 FAMILY PROTEIN"/>
    <property type="match status" value="1"/>
</dbReference>
<dbReference type="Pfam" id="PF05626">
    <property type="entry name" value="DUF790"/>
    <property type="match status" value="1"/>
</dbReference>
<dbReference type="GeneID" id="12447734"/>
<dbReference type="RefSeq" id="WP_014556298.1">
    <property type="nucleotide sequence ID" value="NC_017459.1"/>
</dbReference>